<dbReference type="GO" id="GO:0005524">
    <property type="term" value="F:ATP binding"/>
    <property type="evidence" value="ECO:0007669"/>
    <property type="project" value="UniProtKB-UniRule"/>
</dbReference>
<dbReference type="EC" id="2.7.11.1" evidence="1"/>
<evidence type="ECO:0000313" key="13">
    <source>
        <dbReference type="Proteomes" id="UP000009170"/>
    </source>
</evidence>
<evidence type="ECO:0000256" key="6">
    <source>
        <dbReference type="ARBA" id="ARBA00022840"/>
    </source>
</evidence>
<evidence type="ECO:0000313" key="12">
    <source>
        <dbReference type="EMBL" id="CAL53359.1"/>
    </source>
</evidence>
<feature type="domain" description="Protein kinase" evidence="11">
    <location>
        <begin position="51"/>
        <end position="316"/>
    </location>
</feature>
<evidence type="ECO:0000256" key="7">
    <source>
        <dbReference type="ARBA" id="ARBA00047899"/>
    </source>
</evidence>
<dbReference type="KEGG" id="ota:OT_ostta06g00940"/>
<evidence type="ECO:0000256" key="10">
    <source>
        <dbReference type="SAM" id="MobiDB-lite"/>
    </source>
</evidence>
<comment type="catalytic activity">
    <reaction evidence="7">
        <text>L-threonyl-[protein] + ATP = O-phospho-L-threonyl-[protein] + ADP + H(+)</text>
        <dbReference type="Rhea" id="RHEA:46608"/>
        <dbReference type="Rhea" id="RHEA-COMP:11060"/>
        <dbReference type="Rhea" id="RHEA-COMP:11605"/>
        <dbReference type="ChEBI" id="CHEBI:15378"/>
        <dbReference type="ChEBI" id="CHEBI:30013"/>
        <dbReference type="ChEBI" id="CHEBI:30616"/>
        <dbReference type="ChEBI" id="CHEBI:61977"/>
        <dbReference type="ChEBI" id="CHEBI:456216"/>
        <dbReference type="EC" id="2.7.11.1"/>
    </reaction>
</comment>
<evidence type="ECO:0000256" key="3">
    <source>
        <dbReference type="ARBA" id="ARBA00022679"/>
    </source>
</evidence>
<dbReference type="SUPFAM" id="SSF56112">
    <property type="entry name" value="Protein kinase-like (PK-like)"/>
    <property type="match status" value="1"/>
</dbReference>
<keyword evidence="4 9" id="KW-0547">Nucleotide-binding</keyword>
<evidence type="ECO:0000256" key="8">
    <source>
        <dbReference type="ARBA" id="ARBA00048679"/>
    </source>
</evidence>
<keyword evidence="2" id="KW-0723">Serine/threonine-protein kinase</keyword>
<feature type="binding site" evidence="9">
    <location>
        <position position="79"/>
    </location>
    <ligand>
        <name>ATP</name>
        <dbReference type="ChEBI" id="CHEBI:30616"/>
    </ligand>
</feature>
<gene>
    <name evidence="12" type="ORF">OT_ostta06g00940</name>
</gene>
<dbReference type="SMART" id="SM00220">
    <property type="entry name" value="S_TKc"/>
    <property type="match status" value="1"/>
</dbReference>
<dbReference type="PROSITE" id="PS50011">
    <property type="entry name" value="PROTEIN_KINASE_DOM"/>
    <property type="match status" value="1"/>
</dbReference>
<sequence>MLGRRENLPRVTPTRRVRRTSHARLQRRVEASSSEVGVGTVLENPSTRAAYELVERLGSGSFADTFRAQTSTGDEVAVKTLTLRSGKRGGMNGGFKAVELFERECATLRSMRHPNVPEYLDSFSLDTADDRRYVLVQRLARGSTLQQRVESGWRPTEVEIKSVLRQLLEVAKYCCALRPPVIHRDIKPANVVLDHDGMVNVVDFGSAAAAAIEDPLGGFGSTIVGTFGYMAPEVMMRQSSVRSDQYGIGSTILYLLSGRPPSGFAMERLKINFDDVYIEDRQLRRVVERLLEPSPEDRWRDPQEALDALDAKPPMVSGRNFRRRPSDIDVLAPSGLVALEDPYSQVVSQSVRPTGAPKPKTMVTELVRDRGKSVSIIIPPSGANGAILYKAFFGITWTGITALWTVGVLSAGAWFMALFSIPFWGIGANLSGEVLQAFLAKGEVFIDGKNFRVVSEGGGMKFMEKTGDTDAVEGAFVRGDGLIYLKLEDDSVVPILASMSRKEAEYIASEINAHLDERP</sequence>
<keyword evidence="5 12" id="KW-0418">Kinase</keyword>
<dbReference type="RefSeq" id="XP_003079713.1">
    <property type="nucleotide sequence ID" value="XM_003079665.1"/>
</dbReference>
<dbReference type="CDD" id="cd14014">
    <property type="entry name" value="STKc_PknB_like"/>
    <property type="match status" value="1"/>
</dbReference>
<dbReference type="Proteomes" id="UP000009170">
    <property type="component" value="Unassembled WGS sequence"/>
</dbReference>
<name>Q017Q2_OSTTA</name>
<dbReference type="PANTHER" id="PTHR24363:SF0">
    <property type="entry name" value="SERINE_THREONINE KINASE LIKE DOMAIN CONTAINING 1"/>
    <property type="match status" value="1"/>
</dbReference>
<dbReference type="PROSITE" id="PS00107">
    <property type="entry name" value="PROTEIN_KINASE_ATP"/>
    <property type="match status" value="1"/>
</dbReference>
<comment type="catalytic activity">
    <reaction evidence="8">
        <text>L-seryl-[protein] + ATP = O-phospho-L-seryl-[protein] + ADP + H(+)</text>
        <dbReference type="Rhea" id="RHEA:17989"/>
        <dbReference type="Rhea" id="RHEA-COMP:9863"/>
        <dbReference type="Rhea" id="RHEA-COMP:11604"/>
        <dbReference type="ChEBI" id="CHEBI:15378"/>
        <dbReference type="ChEBI" id="CHEBI:29999"/>
        <dbReference type="ChEBI" id="CHEBI:30616"/>
        <dbReference type="ChEBI" id="CHEBI:83421"/>
        <dbReference type="ChEBI" id="CHEBI:456216"/>
        <dbReference type="EC" id="2.7.11.1"/>
    </reaction>
</comment>
<keyword evidence="6 9" id="KW-0067">ATP-binding</keyword>
<dbReference type="InterPro" id="IPR008271">
    <property type="entry name" value="Ser/Thr_kinase_AS"/>
</dbReference>
<evidence type="ECO:0000259" key="11">
    <source>
        <dbReference type="PROSITE" id="PS50011"/>
    </source>
</evidence>
<dbReference type="InterPro" id="IPR011009">
    <property type="entry name" value="Kinase-like_dom_sf"/>
</dbReference>
<dbReference type="InParanoid" id="Q017Q2"/>
<evidence type="ECO:0000256" key="4">
    <source>
        <dbReference type="ARBA" id="ARBA00022741"/>
    </source>
</evidence>
<dbReference type="OMA" id="NIPIQRE"/>
<dbReference type="InterPro" id="IPR017441">
    <property type="entry name" value="Protein_kinase_ATP_BS"/>
</dbReference>
<reference evidence="13" key="1">
    <citation type="journal article" date="2006" name="Proc. Natl. Acad. Sci. U.S.A.">
        <title>Genome analysis of the smallest free-living eukaryote Ostreococcus tauri unveils many unique features.</title>
        <authorList>
            <person name="Derelle E."/>
            <person name="Ferraz C."/>
            <person name="Rombauts S."/>
            <person name="Rouze P."/>
            <person name="Worden A.Z."/>
            <person name="Robbens S."/>
            <person name="Partensky F."/>
            <person name="Degroeve S."/>
            <person name="Echeynie S."/>
            <person name="Cooke R."/>
            <person name="Saeys Y."/>
            <person name="Wuyts J."/>
            <person name="Jabbari K."/>
            <person name="Bowler C."/>
            <person name="Panaud O."/>
            <person name="Piegu B."/>
            <person name="Ball S.G."/>
            <person name="Ral J.-P."/>
            <person name="Bouget F.-Y."/>
            <person name="Piganeau G."/>
            <person name="De Baets B."/>
            <person name="Picard A."/>
            <person name="Delseny M."/>
            <person name="Demaille J."/>
            <person name="Van de Peer Y."/>
            <person name="Moreau H."/>
        </authorList>
    </citation>
    <scope>NUCLEOTIDE SEQUENCE [LARGE SCALE GENOMIC DNA]</scope>
    <source>
        <strain evidence="13">OTTH 0595 / CCAP 157/2 / RCC745</strain>
    </source>
</reference>
<dbReference type="GeneID" id="9835245"/>
<dbReference type="OrthoDB" id="75710at2759"/>
<dbReference type="FunCoup" id="Q017Q2">
    <property type="interactions" value="2051"/>
</dbReference>
<proteinExistence type="predicted"/>
<dbReference type="STRING" id="70448.Q017Q2"/>
<reference evidence="12 13" key="2">
    <citation type="journal article" date="2014" name="BMC Genomics">
        <title>An improved genome of the model marine alga Ostreococcus tauri unfolds by assessing Illumina de novo assemblies.</title>
        <authorList>
            <person name="Blanc-Mathieu R."/>
            <person name="Verhelst B."/>
            <person name="Derelle E."/>
            <person name="Rombauts S."/>
            <person name="Bouget F.Y."/>
            <person name="Carre I."/>
            <person name="Chateau A."/>
            <person name="Eyre-Walker A."/>
            <person name="Grimsley N."/>
            <person name="Moreau H."/>
            <person name="Piegu B."/>
            <person name="Rivals E."/>
            <person name="Schackwitz W."/>
            <person name="Van de Peer Y."/>
            <person name="Piganeau G."/>
        </authorList>
    </citation>
    <scope>NUCLEOTIDE SEQUENCE [LARGE SCALE GENOMIC DNA]</scope>
    <source>
        <strain evidence="13">OTTH 0595 / CCAP 157/2 / RCC745</strain>
    </source>
</reference>
<keyword evidence="3" id="KW-0808">Transferase</keyword>
<organism evidence="12 13">
    <name type="scientific">Ostreococcus tauri</name>
    <name type="common">Marine green alga</name>
    <dbReference type="NCBI Taxonomy" id="70448"/>
    <lineage>
        <taxon>Eukaryota</taxon>
        <taxon>Viridiplantae</taxon>
        <taxon>Chlorophyta</taxon>
        <taxon>Mamiellophyceae</taxon>
        <taxon>Mamiellales</taxon>
        <taxon>Bathycoccaceae</taxon>
        <taxon>Ostreococcus</taxon>
    </lineage>
</organism>
<keyword evidence="13" id="KW-1185">Reference proteome</keyword>
<dbReference type="Pfam" id="PF00069">
    <property type="entry name" value="Pkinase"/>
    <property type="match status" value="1"/>
</dbReference>
<dbReference type="InterPro" id="IPR000719">
    <property type="entry name" value="Prot_kinase_dom"/>
</dbReference>
<accession>Q017Q2</accession>
<dbReference type="EMBL" id="CAID01000006">
    <property type="protein sequence ID" value="CAL53359.1"/>
    <property type="molecule type" value="Genomic_DNA"/>
</dbReference>
<protein>
    <recommendedName>
        <fullName evidence="1">non-specific serine/threonine protein kinase</fullName>
        <ecNumber evidence="1">2.7.11.1</ecNumber>
    </recommendedName>
</protein>
<evidence type="ECO:0000256" key="2">
    <source>
        <dbReference type="ARBA" id="ARBA00022527"/>
    </source>
</evidence>
<dbReference type="AlphaFoldDB" id="Q017Q2"/>
<evidence type="ECO:0000256" key="1">
    <source>
        <dbReference type="ARBA" id="ARBA00012513"/>
    </source>
</evidence>
<feature type="region of interest" description="Disordered" evidence="10">
    <location>
        <begin position="1"/>
        <end position="20"/>
    </location>
</feature>
<evidence type="ECO:0000256" key="5">
    <source>
        <dbReference type="ARBA" id="ARBA00022777"/>
    </source>
</evidence>
<comment type="caution">
    <text evidence="12">The sequence shown here is derived from an EMBL/GenBank/DDBJ whole genome shotgun (WGS) entry which is preliminary data.</text>
</comment>
<dbReference type="GO" id="GO:0004674">
    <property type="term" value="F:protein serine/threonine kinase activity"/>
    <property type="evidence" value="ECO:0007669"/>
    <property type="project" value="UniProtKB-KW"/>
</dbReference>
<dbReference type="Gene3D" id="1.10.510.10">
    <property type="entry name" value="Transferase(Phosphotransferase) domain 1"/>
    <property type="match status" value="1"/>
</dbReference>
<evidence type="ECO:0000256" key="9">
    <source>
        <dbReference type="PROSITE-ProRule" id="PRU10141"/>
    </source>
</evidence>
<dbReference type="PANTHER" id="PTHR24363">
    <property type="entry name" value="SERINE/THREONINE PROTEIN KINASE"/>
    <property type="match status" value="1"/>
</dbReference>
<dbReference type="PROSITE" id="PS00108">
    <property type="entry name" value="PROTEIN_KINASE_ST"/>
    <property type="match status" value="1"/>
</dbReference>